<dbReference type="PANTHER" id="PTHR10572:SF24">
    <property type="entry name" value="3-HYDROXY-3-METHYLGLUTARYL-COENZYME A REDUCTASE"/>
    <property type="match status" value="1"/>
</dbReference>
<comment type="catalytic activity">
    <reaction evidence="12">
        <text>(R)-mevalonate + 2 NADP(+) + CoA = (3S)-3-hydroxy-3-methylglutaryl-CoA + 2 NADPH + 2 H(+)</text>
        <dbReference type="Rhea" id="RHEA:15989"/>
        <dbReference type="ChEBI" id="CHEBI:15378"/>
        <dbReference type="ChEBI" id="CHEBI:36464"/>
        <dbReference type="ChEBI" id="CHEBI:43074"/>
        <dbReference type="ChEBI" id="CHEBI:57287"/>
        <dbReference type="ChEBI" id="CHEBI:57783"/>
        <dbReference type="ChEBI" id="CHEBI:58349"/>
        <dbReference type="EC" id="1.1.1.34"/>
    </reaction>
    <physiologicalReaction direction="right-to-left" evidence="12">
        <dbReference type="Rhea" id="RHEA:15991"/>
    </physiologicalReaction>
</comment>
<feature type="transmembrane region" description="Helical" evidence="13">
    <location>
        <begin position="166"/>
        <end position="193"/>
    </location>
</feature>
<dbReference type="Gene3D" id="3.90.770.10">
    <property type="entry name" value="3-hydroxy-3-methylglutaryl-coenzyme A Reductase, Chain A, domain 2"/>
    <property type="match status" value="1"/>
</dbReference>
<evidence type="ECO:0000256" key="12">
    <source>
        <dbReference type="ARBA" id="ARBA00049909"/>
    </source>
</evidence>
<dbReference type="GeneID" id="100369866"/>
<evidence type="ECO:0000313" key="16">
    <source>
        <dbReference type="RefSeq" id="XP_006816098.1"/>
    </source>
</evidence>
<sequence length="681" mass="74954">MNDIYRLSRRMLSGIFQMHGRFCAAHPWEVIVGTLTVTICMMSMNMFTGNDKICGWNYDCSQNEDIMSSDIIIMTITRCLAVFYIYLQFQNLRRIGSKYILGIAGLFTMFSSFVFSTAVVNFMDKEVTGLHEAMPFFLLLIDLSKASALAKFALSASSQKEVRENIASGMAILGPVITLDAVVESLVIGVGTLSGVKQLEVMCCFGCLSVVANYLVFMTFFPACLSLVLELTEEMKEGRPVWQLSQFAKVLEEEEDKKPNPVVQRVKIIMSAGLVLVHAHSRWIATSSDPSMHNNQPLFDMNDNKRIQPDIPLWQFYITRAFTMNIEQIVTLTLALLLSVKYIFLDKGEAKRTVVMTTPVKCLDNETKSGDNVISGKLHVDKNDVSHTLENSCQDGNDINPELNSLSHQKVETFTMSALQMSGGLRSSLLADGMTRAPVVRLPSAQLASEVKKWLEDHDNFELVGESFNSTSRFARLQRLQIAVAGRLVYIRFQAITGDAMGMNMVSKAVEKSLLLLKDHFPELEVLSLSGNYCTDKKSAAMNWIEGRGKSVVCEATIPAHVVEKVLKTSANALVDLNISKNLVGSSMAGSIGGFNAHAANIVAAIYIATGQDAAQVISSSSCITLMETTGPMQNDLYITCTMPSVEVGTVGGGTILQPQSACLDVSYYQNSRKCLDLPTF</sequence>
<dbReference type="InterPro" id="IPR023076">
    <property type="entry name" value="HMG_CoA_Rdtase_CS"/>
</dbReference>
<dbReference type="PROSITE" id="PS00066">
    <property type="entry name" value="HMG_COA_REDUCTASE_1"/>
    <property type="match status" value="1"/>
</dbReference>
<evidence type="ECO:0000256" key="8">
    <source>
        <dbReference type="ARBA" id="ARBA00022857"/>
    </source>
</evidence>
<reference evidence="16" key="1">
    <citation type="submission" date="2025-08" db="UniProtKB">
        <authorList>
            <consortium name="RefSeq"/>
        </authorList>
    </citation>
    <scope>IDENTIFICATION</scope>
    <source>
        <tissue evidence="16">Testes</tissue>
    </source>
</reference>
<comment type="subcellular location">
    <subcellularLocation>
        <location evidence="1">Endoplasmic reticulum membrane</location>
        <topology evidence="1">Multi-pass membrane protein</topology>
    </subcellularLocation>
</comment>
<proteinExistence type="inferred from homology"/>
<dbReference type="PROSITE" id="PS50065">
    <property type="entry name" value="HMG_COA_REDUCTASE_4"/>
    <property type="match status" value="1"/>
</dbReference>
<organism evidence="15 16">
    <name type="scientific">Saccoglossus kowalevskii</name>
    <name type="common">Acorn worm</name>
    <dbReference type="NCBI Taxonomy" id="10224"/>
    <lineage>
        <taxon>Eukaryota</taxon>
        <taxon>Metazoa</taxon>
        <taxon>Hemichordata</taxon>
        <taxon>Enteropneusta</taxon>
        <taxon>Harrimaniidae</taxon>
        <taxon>Saccoglossus</taxon>
    </lineage>
</organism>
<evidence type="ECO:0000256" key="11">
    <source>
        <dbReference type="ARBA" id="ARBA00023136"/>
    </source>
</evidence>
<evidence type="ECO:0000256" key="5">
    <source>
        <dbReference type="ARBA" id="ARBA00016920"/>
    </source>
</evidence>
<evidence type="ECO:0000256" key="3">
    <source>
        <dbReference type="ARBA" id="ARBA00007661"/>
    </source>
</evidence>
<dbReference type="CDD" id="cd00643">
    <property type="entry name" value="HMG-CoA_reductase_classI"/>
    <property type="match status" value="1"/>
</dbReference>
<evidence type="ECO:0000259" key="14">
    <source>
        <dbReference type="PROSITE" id="PS50156"/>
    </source>
</evidence>
<evidence type="ECO:0000256" key="10">
    <source>
        <dbReference type="ARBA" id="ARBA00023002"/>
    </source>
</evidence>
<dbReference type="SUPFAM" id="SSF82866">
    <property type="entry name" value="Multidrug efflux transporter AcrB transmembrane domain"/>
    <property type="match status" value="1"/>
</dbReference>
<dbReference type="InterPro" id="IPR053958">
    <property type="entry name" value="HMGCR/SNAP/NPC1-like_SSD"/>
</dbReference>
<comment type="similarity">
    <text evidence="3">Belongs to the HMG-CoA reductase family.</text>
</comment>
<feature type="transmembrane region" description="Helical" evidence="13">
    <location>
        <begin position="99"/>
        <end position="122"/>
    </location>
</feature>
<dbReference type="RefSeq" id="XP_006816098.1">
    <property type="nucleotide sequence ID" value="XM_006816035.1"/>
</dbReference>
<feature type="transmembrane region" description="Helical" evidence="13">
    <location>
        <begin position="21"/>
        <end position="46"/>
    </location>
</feature>
<gene>
    <name evidence="16" type="primary">LOC100369866</name>
</gene>
<dbReference type="Proteomes" id="UP000694865">
    <property type="component" value="Unplaced"/>
</dbReference>
<name>A0ABM0M7V7_SACKO</name>
<evidence type="ECO:0000313" key="15">
    <source>
        <dbReference type="Proteomes" id="UP000694865"/>
    </source>
</evidence>
<protein>
    <recommendedName>
        <fullName evidence="5">3-hydroxy-3-methylglutaryl-coenzyme A reductase</fullName>
        <ecNumber evidence="4">1.1.1.34</ecNumber>
    </recommendedName>
</protein>
<dbReference type="InterPro" id="IPR009023">
    <property type="entry name" value="HMG_CoA_Rdtase_NAD(P)-bd_sf"/>
</dbReference>
<keyword evidence="9 13" id="KW-1133">Transmembrane helix</keyword>
<feature type="domain" description="SSD" evidence="14">
    <location>
        <begin position="70"/>
        <end position="227"/>
    </location>
</feature>
<dbReference type="InterPro" id="IPR023074">
    <property type="entry name" value="HMG_CoA_Rdtase_cat_sf"/>
</dbReference>
<feature type="non-terminal residue" evidence="16">
    <location>
        <position position="681"/>
    </location>
</feature>
<dbReference type="SUPFAM" id="SSF56542">
    <property type="entry name" value="Substrate-binding domain of HMG-CoA reductase"/>
    <property type="match status" value="1"/>
</dbReference>
<keyword evidence="7" id="KW-0256">Endoplasmic reticulum</keyword>
<evidence type="ECO:0000256" key="7">
    <source>
        <dbReference type="ARBA" id="ARBA00022824"/>
    </source>
</evidence>
<keyword evidence="11 13" id="KW-0472">Membrane</keyword>
<dbReference type="Gene3D" id="3.30.70.420">
    <property type="entry name" value="Hydroxymethylglutaryl-CoA reductase, class I/II, NAD/NADP-binding domain"/>
    <property type="match status" value="1"/>
</dbReference>
<evidence type="ECO:0000256" key="4">
    <source>
        <dbReference type="ARBA" id="ARBA00012999"/>
    </source>
</evidence>
<evidence type="ECO:0000256" key="1">
    <source>
        <dbReference type="ARBA" id="ARBA00004477"/>
    </source>
</evidence>
<dbReference type="Pfam" id="PF00368">
    <property type="entry name" value="HMG-CoA_red"/>
    <property type="match status" value="1"/>
</dbReference>
<dbReference type="PROSITE" id="PS00318">
    <property type="entry name" value="HMG_COA_REDUCTASE_2"/>
    <property type="match status" value="1"/>
</dbReference>
<keyword evidence="15" id="KW-1185">Reference proteome</keyword>
<accession>A0ABM0M7V7</accession>
<evidence type="ECO:0000256" key="9">
    <source>
        <dbReference type="ARBA" id="ARBA00022989"/>
    </source>
</evidence>
<feature type="transmembrane region" description="Helical" evidence="13">
    <location>
        <begin position="199"/>
        <end position="229"/>
    </location>
</feature>
<evidence type="ECO:0000256" key="13">
    <source>
        <dbReference type="SAM" id="Phobius"/>
    </source>
</evidence>
<keyword evidence="8" id="KW-0521">NADP</keyword>
<keyword evidence="10" id="KW-0560">Oxidoreductase</keyword>
<feature type="transmembrane region" description="Helical" evidence="13">
    <location>
        <begin position="66"/>
        <end position="87"/>
    </location>
</feature>
<evidence type="ECO:0000256" key="2">
    <source>
        <dbReference type="ARBA" id="ARBA00005084"/>
    </source>
</evidence>
<dbReference type="InterPro" id="IPR009029">
    <property type="entry name" value="HMG_CoA_Rdtase_sub-bd_dom_sf"/>
</dbReference>
<dbReference type="EC" id="1.1.1.34" evidence="4"/>
<evidence type="ECO:0000256" key="6">
    <source>
        <dbReference type="ARBA" id="ARBA00022692"/>
    </source>
</evidence>
<dbReference type="PANTHER" id="PTHR10572">
    <property type="entry name" value="3-HYDROXY-3-METHYLGLUTARYL-COENZYME A REDUCTASE"/>
    <property type="match status" value="1"/>
</dbReference>
<dbReference type="Pfam" id="PF12349">
    <property type="entry name" value="Sterol-sensing"/>
    <property type="match status" value="1"/>
</dbReference>
<dbReference type="InterPro" id="IPR000731">
    <property type="entry name" value="SSD"/>
</dbReference>
<keyword evidence="6 13" id="KW-0812">Transmembrane</keyword>
<dbReference type="PROSITE" id="PS50156">
    <property type="entry name" value="SSD"/>
    <property type="match status" value="1"/>
</dbReference>
<dbReference type="InterPro" id="IPR002202">
    <property type="entry name" value="HMG_CoA_Rdtase"/>
</dbReference>
<dbReference type="SUPFAM" id="SSF55035">
    <property type="entry name" value="NAD-binding domain of HMG-CoA reductase"/>
    <property type="match status" value="1"/>
</dbReference>
<comment type="pathway">
    <text evidence="2">Metabolic intermediate biosynthesis; (R)-mevalonate biosynthesis; (R)-mevalonate from acetyl-CoA: step 3/3.</text>
</comment>
<dbReference type="InterPro" id="IPR004554">
    <property type="entry name" value="HMG_CoA_Rdtase_eu_arc"/>
</dbReference>